<dbReference type="GO" id="GO:0005524">
    <property type="term" value="F:ATP binding"/>
    <property type="evidence" value="ECO:0007669"/>
    <property type="project" value="UniProtKB-KW"/>
</dbReference>
<dbReference type="Gene3D" id="1.10.287.130">
    <property type="match status" value="1"/>
</dbReference>
<organism evidence="12 13">
    <name type="scientific">Psychrobacillus soli</name>
    <dbReference type="NCBI Taxonomy" id="1543965"/>
    <lineage>
        <taxon>Bacteria</taxon>
        <taxon>Bacillati</taxon>
        <taxon>Bacillota</taxon>
        <taxon>Bacilli</taxon>
        <taxon>Bacillales</taxon>
        <taxon>Bacillaceae</taxon>
        <taxon>Psychrobacillus</taxon>
    </lineage>
</organism>
<proteinExistence type="predicted"/>
<dbReference type="PROSITE" id="PS50109">
    <property type="entry name" value="HIS_KIN"/>
    <property type="match status" value="1"/>
</dbReference>
<keyword evidence="10" id="KW-0472">Membrane</keyword>
<dbReference type="OrthoDB" id="9813151at2"/>
<name>A0A544TG81_9BACI</name>
<keyword evidence="6" id="KW-0547">Nucleotide-binding</keyword>
<dbReference type="SUPFAM" id="SSF47384">
    <property type="entry name" value="Homodimeric domain of signal transducing histidine kinase"/>
    <property type="match status" value="1"/>
</dbReference>
<dbReference type="CDD" id="cd00082">
    <property type="entry name" value="HisKA"/>
    <property type="match status" value="1"/>
</dbReference>
<evidence type="ECO:0000256" key="1">
    <source>
        <dbReference type="ARBA" id="ARBA00000085"/>
    </source>
</evidence>
<sequence>MFQRTRIRLTILNSLVFIILIGVLAAVIYSYAGSRLYRDVNDDLLEAVERLAEPKQHGQLDRLPIGPRDPRISLLIWDEKNQLITLKEEGTIFTDNESRFLPKELETLQDTEAEGFHFRTIAIKVYHPNLGIITVQFVRNTTSEKDMLQSLLLILVIGSIIGSVCAVGAGFFLAGRALVPIKKAWQKQQQFVSDVSHELRTPLAVIQTKTDLLWRSPTSTIQDKAIDISVISKEGRRLSKLVANLLTLARSDSDQVEMEKKEFSLSDLLNELIEHYSEIALYQEKELVLDTPTSVVLNGDKERIHQLMIILLDNAMKYTKEGGKILIFCSKTSHSVFVKVQDNGIGIEEENISKIFDRFFQVDKSRTEEGGAGLGLAIANWIIDKHHGKVKVQSKVGVGTCFEIVFPKNQKI</sequence>
<dbReference type="PRINTS" id="PR00344">
    <property type="entry name" value="BCTRLSENSOR"/>
</dbReference>
<dbReference type="InterPro" id="IPR050351">
    <property type="entry name" value="BphY/WalK/GraS-like"/>
</dbReference>
<protein>
    <recommendedName>
        <fullName evidence="3">histidine kinase</fullName>
        <ecNumber evidence="3">2.7.13.3</ecNumber>
    </recommendedName>
</protein>
<dbReference type="GO" id="GO:0016036">
    <property type="term" value="P:cellular response to phosphate starvation"/>
    <property type="evidence" value="ECO:0007669"/>
    <property type="project" value="TreeGrafter"/>
</dbReference>
<dbReference type="Pfam" id="PF02518">
    <property type="entry name" value="HATPase_c"/>
    <property type="match status" value="1"/>
</dbReference>
<feature type="domain" description="Histidine kinase" evidence="11">
    <location>
        <begin position="194"/>
        <end position="410"/>
    </location>
</feature>
<dbReference type="CDD" id="cd00075">
    <property type="entry name" value="HATPase"/>
    <property type="match status" value="1"/>
</dbReference>
<evidence type="ECO:0000256" key="7">
    <source>
        <dbReference type="ARBA" id="ARBA00022777"/>
    </source>
</evidence>
<keyword evidence="10" id="KW-1133">Transmembrane helix</keyword>
<keyword evidence="7 12" id="KW-0418">Kinase</keyword>
<dbReference type="Gene3D" id="3.30.565.10">
    <property type="entry name" value="Histidine kinase-like ATPase, C-terminal domain"/>
    <property type="match status" value="1"/>
</dbReference>
<dbReference type="InterPro" id="IPR005467">
    <property type="entry name" value="His_kinase_dom"/>
</dbReference>
<evidence type="ECO:0000256" key="3">
    <source>
        <dbReference type="ARBA" id="ARBA00012438"/>
    </source>
</evidence>
<dbReference type="GO" id="GO:0000155">
    <property type="term" value="F:phosphorelay sensor kinase activity"/>
    <property type="evidence" value="ECO:0007669"/>
    <property type="project" value="InterPro"/>
</dbReference>
<gene>
    <name evidence="12" type="ORF">FG383_06845</name>
</gene>
<evidence type="ECO:0000313" key="12">
    <source>
        <dbReference type="EMBL" id="TQR16427.1"/>
    </source>
</evidence>
<dbReference type="InterPro" id="IPR003594">
    <property type="entry name" value="HATPase_dom"/>
</dbReference>
<evidence type="ECO:0000256" key="6">
    <source>
        <dbReference type="ARBA" id="ARBA00022741"/>
    </source>
</evidence>
<comment type="catalytic activity">
    <reaction evidence="1">
        <text>ATP + protein L-histidine = ADP + protein N-phospho-L-histidine.</text>
        <dbReference type="EC" id="2.7.13.3"/>
    </reaction>
</comment>
<evidence type="ECO:0000256" key="9">
    <source>
        <dbReference type="ARBA" id="ARBA00023012"/>
    </source>
</evidence>
<dbReference type="Proteomes" id="UP000318937">
    <property type="component" value="Unassembled WGS sequence"/>
</dbReference>
<dbReference type="PANTHER" id="PTHR45453:SF1">
    <property type="entry name" value="PHOSPHATE REGULON SENSOR PROTEIN PHOR"/>
    <property type="match status" value="1"/>
</dbReference>
<evidence type="ECO:0000313" key="13">
    <source>
        <dbReference type="Proteomes" id="UP000318937"/>
    </source>
</evidence>
<feature type="transmembrane region" description="Helical" evidence="10">
    <location>
        <begin position="151"/>
        <end position="179"/>
    </location>
</feature>
<accession>A0A544TG81</accession>
<feature type="transmembrane region" description="Helical" evidence="10">
    <location>
        <begin position="12"/>
        <end position="32"/>
    </location>
</feature>
<dbReference type="SUPFAM" id="SSF55874">
    <property type="entry name" value="ATPase domain of HSP90 chaperone/DNA topoisomerase II/histidine kinase"/>
    <property type="match status" value="1"/>
</dbReference>
<dbReference type="InterPro" id="IPR003661">
    <property type="entry name" value="HisK_dim/P_dom"/>
</dbReference>
<dbReference type="PANTHER" id="PTHR45453">
    <property type="entry name" value="PHOSPHATE REGULON SENSOR PROTEIN PHOR"/>
    <property type="match status" value="1"/>
</dbReference>
<dbReference type="GO" id="GO:0004721">
    <property type="term" value="F:phosphoprotein phosphatase activity"/>
    <property type="evidence" value="ECO:0007669"/>
    <property type="project" value="TreeGrafter"/>
</dbReference>
<keyword evidence="5" id="KW-0808">Transferase</keyword>
<keyword evidence="9" id="KW-0902">Two-component regulatory system</keyword>
<dbReference type="EC" id="2.7.13.3" evidence="3"/>
<dbReference type="Pfam" id="PF00512">
    <property type="entry name" value="HisKA"/>
    <property type="match status" value="1"/>
</dbReference>
<evidence type="ECO:0000259" key="11">
    <source>
        <dbReference type="PROSITE" id="PS50109"/>
    </source>
</evidence>
<dbReference type="SMART" id="SM00388">
    <property type="entry name" value="HisKA"/>
    <property type="match status" value="1"/>
</dbReference>
<evidence type="ECO:0000256" key="5">
    <source>
        <dbReference type="ARBA" id="ARBA00022679"/>
    </source>
</evidence>
<keyword evidence="13" id="KW-1185">Reference proteome</keyword>
<keyword evidence="10" id="KW-0812">Transmembrane</keyword>
<dbReference type="InterPro" id="IPR004358">
    <property type="entry name" value="Sig_transdc_His_kin-like_C"/>
</dbReference>
<evidence type="ECO:0000256" key="8">
    <source>
        <dbReference type="ARBA" id="ARBA00022840"/>
    </source>
</evidence>
<dbReference type="EMBL" id="VDGG01000011">
    <property type="protein sequence ID" value="TQR16427.1"/>
    <property type="molecule type" value="Genomic_DNA"/>
</dbReference>
<evidence type="ECO:0000256" key="4">
    <source>
        <dbReference type="ARBA" id="ARBA00022553"/>
    </source>
</evidence>
<evidence type="ECO:0000256" key="10">
    <source>
        <dbReference type="SAM" id="Phobius"/>
    </source>
</evidence>
<dbReference type="InterPro" id="IPR036890">
    <property type="entry name" value="HATPase_C_sf"/>
</dbReference>
<dbReference type="AlphaFoldDB" id="A0A544TG81"/>
<comment type="subcellular location">
    <subcellularLocation>
        <location evidence="2">Cell membrane</location>
        <topology evidence="2">Multi-pass membrane protein</topology>
    </subcellularLocation>
</comment>
<dbReference type="FunFam" id="1.10.287.130:FF:000036">
    <property type="entry name" value="Two-component sensor histidine kinase"/>
    <property type="match status" value="1"/>
</dbReference>
<comment type="caution">
    <text evidence="12">The sequence shown here is derived from an EMBL/GenBank/DDBJ whole genome shotgun (WGS) entry which is preliminary data.</text>
</comment>
<keyword evidence="4" id="KW-0597">Phosphoprotein</keyword>
<dbReference type="SMART" id="SM00387">
    <property type="entry name" value="HATPase_c"/>
    <property type="match status" value="1"/>
</dbReference>
<dbReference type="RefSeq" id="WP_142606277.1">
    <property type="nucleotide sequence ID" value="NZ_VDGG01000011.1"/>
</dbReference>
<keyword evidence="8" id="KW-0067">ATP-binding</keyword>
<evidence type="ECO:0000256" key="2">
    <source>
        <dbReference type="ARBA" id="ARBA00004651"/>
    </source>
</evidence>
<dbReference type="InterPro" id="IPR036097">
    <property type="entry name" value="HisK_dim/P_sf"/>
</dbReference>
<dbReference type="FunFam" id="3.30.565.10:FF:000006">
    <property type="entry name" value="Sensor histidine kinase WalK"/>
    <property type="match status" value="1"/>
</dbReference>
<reference evidence="12 13" key="1">
    <citation type="submission" date="2019-05" db="EMBL/GenBank/DDBJ databases">
        <title>Psychrobacillus vulpis sp. nov., a new species isolated from feces of a red fox that inhabits in The Tablas de Daimiel Natural Park, Albacete, Spain.</title>
        <authorList>
            <person name="Rodriguez M."/>
            <person name="Reina J.C."/>
            <person name="Bejar V."/>
            <person name="Llamas I."/>
        </authorList>
    </citation>
    <scope>NUCLEOTIDE SEQUENCE [LARGE SCALE GENOMIC DNA]</scope>
    <source>
        <strain evidence="12 13">NHI-2</strain>
    </source>
</reference>
<dbReference type="GO" id="GO:0005886">
    <property type="term" value="C:plasma membrane"/>
    <property type="evidence" value="ECO:0007669"/>
    <property type="project" value="UniProtKB-SubCell"/>
</dbReference>